<name>A0AAU6SAM5_9MICO</name>
<accession>A0AAU6SAM5</accession>
<evidence type="ECO:0000313" key="1">
    <source>
        <dbReference type="EMBL" id="WZO33963.1"/>
    </source>
</evidence>
<organism evidence="1">
    <name type="scientific">Microbacterium sp. LWS13-1.2</name>
    <dbReference type="NCBI Taxonomy" id="3135264"/>
    <lineage>
        <taxon>Bacteria</taxon>
        <taxon>Bacillati</taxon>
        <taxon>Actinomycetota</taxon>
        <taxon>Actinomycetes</taxon>
        <taxon>Micrococcales</taxon>
        <taxon>Microbacteriaceae</taxon>
        <taxon>Microbacterium</taxon>
    </lineage>
</organism>
<gene>
    <name evidence="1" type="ORF">MRBLWS13_001601</name>
</gene>
<protein>
    <submittedName>
        <fullName evidence="1">Uncharacterized protein</fullName>
    </submittedName>
</protein>
<dbReference type="EMBL" id="CP151632">
    <property type="protein sequence ID" value="WZO33963.1"/>
    <property type="molecule type" value="Genomic_DNA"/>
</dbReference>
<reference evidence="1" key="1">
    <citation type="submission" date="2024-04" db="EMBL/GenBank/DDBJ databases">
        <authorList>
            <person name="Roder T."/>
            <person name="Oberhansli S."/>
            <person name="Kreuzer M."/>
        </authorList>
    </citation>
    <scope>NUCLEOTIDE SEQUENCE</scope>
    <source>
        <strain evidence="1">LWS13-1.2</strain>
    </source>
</reference>
<sequence length="100" mass="10917">MLTLAGAATFGAVPWWAALTLRILFAAGMSAFDTTQGAVIRRAYSWQPGRRRLGPIFVALRAGDIFSHDAFDQLSPRRIVAVLAMLMTSEPMWSVYSPGS</sequence>
<dbReference type="AlphaFoldDB" id="A0AAU6SAM5"/>
<proteinExistence type="predicted"/>